<dbReference type="AlphaFoldDB" id="A0A4P7UC23"/>
<dbReference type="Proteomes" id="UP000297025">
    <property type="component" value="Chromosome"/>
</dbReference>
<dbReference type="GO" id="GO:0015225">
    <property type="term" value="F:biotin transmembrane transporter activity"/>
    <property type="evidence" value="ECO:0007669"/>
    <property type="project" value="InterPro"/>
</dbReference>
<keyword evidence="2" id="KW-1133">Transmembrane helix</keyword>
<organism evidence="3 4">
    <name type="scientific">Nocardioides daphniae</name>
    <dbReference type="NCBI Taxonomy" id="402297"/>
    <lineage>
        <taxon>Bacteria</taxon>
        <taxon>Bacillati</taxon>
        <taxon>Actinomycetota</taxon>
        <taxon>Actinomycetes</taxon>
        <taxon>Propionibacteriales</taxon>
        <taxon>Nocardioidaceae</taxon>
        <taxon>Nocardioides</taxon>
    </lineage>
</organism>
<dbReference type="OrthoDB" id="9803495at2"/>
<dbReference type="PANTHER" id="PTHR34295:SF1">
    <property type="entry name" value="BIOTIN TRANSPORTER BIOY"/>
    <property type="match status" value="1"/>
</dbReference>
<evidence type="ECO:0000313" key="3">
    <source>
        <dbReference type="EMBL" id="QCC76875.1"/>
    </source>
</evidence>
<feature type="transmembrane region" description="Helical" evidence="2">
    <location>
        <begin position="122"/>
        <end position="142"/>
    </location>
</feature>
<reference evidence="3 4" key="1">
    <citation type="journal article" date="2008" name="Int. J. Syst. Evol. Microbiol.">
        <title>Nocardioides daphniae sp. nov., isolated from Daphnia cucullata (Crustacea: Cladocera).</title>
        <authorList>
            <person name="Toth E.M."/>
            <person name="Keki Z."/>
            <person name="Homonnay Z.G."/>
            <person name="Borsodi A.K."/>
            <person name="Marialigeti K."/>
            <person name="Schumann P."/>
        </authorList>
    </citation>
    <scope>NUCLEOTIDE SEQUENCE [LARGE SCALE GENOMIC DNA]</scope>
    <source>
        <strain evidence="3 4">JCM 16608</strain>
    </source>
</reference>
<comment type="similarity">
    <text evidence="1">Belongs to the BioY family.</text>
</comment>
<keyword evidence="2" id="KW-0472">Membrane</keyword>
<feature type="transmembrane region" description="Helical" evidence="2">
    <location>
        <begin position="183"/>
        <end position="209"/>
    </location>
</feature>
<feature type="transmembrane region" description="Helical" evidence="2">
    <location>
        <begin position="100"/>
        <end position="117"/>
    </location>
</feature>
<proteinExistence type="inferred from homology"/>
<sequence length="266" mass="28080">MLGRGWVRGASHIDDSVANRLTRRGANHNLNAVHLTTVQVLLAHLSRRRKAPPVATSPATSSTRSRLPRLEAKDLALITTFAALVAVCALLPAIKTGGSVPITLQTFGVLLTGALLGPWRGFLAIGLYMLVGIAGLPVFTMGRSGPSIFLTPSVGYLVGFLVAAALTGFLVQHVRRRSTALGFALILGACLVSTFAVIHTLGIAGMVWRADMTWTAATVYNATFIPGDVVKAVLTAVVATSVHAAFPDLLPTPRRRSATERETIDA</sequence>
<dbReference type="Pfam" id="PF02632">
    <property type="entry name" value="BioY"/>
    <property type="match status" value="1"/>
</dbReference>
<dbReference type="EMBL" id="CP038462">
    <property type="protein sequence ID" value="QCC76875.1"/>
    <property type="molecule type" value="Genomic_DNA"/>
</dbReference>
<dbReference type="PANTHER" id="PTHR34295">
    <property type="entry name" value="BIOTIN TRANSPORTER BIOY"/>
    <property type="match status" value="1"/>
</dbReference>
<gene>
    <name evidence="3" type="ORF">E2C04_05930</name>
</gene>
<accession>A0A4P7UC23</accession>
<name>A0A4P7UC23_9ACTN</name>
<feature type="transmembrane region" description="Helical" evidence="2">
    <location>
        <begin position="229"/>
        <end position="246"/>
    </location>
</feature>
<dbReference type="GO" id="GO:0005886">
    <property type="term" value="C:plasma membrane"/>
    <property type="evidence" value="ECO:0007669"/>
    <property type="project" value="InterPro"/>
</dbReference>
<evidence type="ECO:0000256" key="1">
    <source>
        <dbReference type="ARBA" id="ARBA00010692"/>
    </source>
</evidence>
<protein>
    <submittedName>
        <fullName evidence="3">Biotin transporter BioY</fullName>
    </submittedName>
</protein>
<keyword evidence="2" id="KW-0812">Transmembrane</keyword>
<evidence type="ECO:0000256" key="2">
    <source>
        <dbReference type="SAM" id="Phobius"/>
    </source>
</evidence>
<feature type="transmembrane region" description="Helical" evidence="2">
    <location>
        <begin position="75"/>
        <end position="94"/>
    </location>
</feature>
<dbReference type="InterPro" id="IPR003784">
    <property type="entry name" value="BioY"/>
</dbReference>
<dbReference type="Gene3D" id="1.10.1760.20">
    <property type="match status" value="1"/>
</dbReference>
<feature type="transmembrane region" description="Helical" evidence="2">
    <location>
        <begin position="148"/>
        <end position="171"/>
    </location>
</feature>
<evidence type="ECO:0000313" key="4">
    <source>
        <dbReference type="Proteomes" id="UP000297025"/>
    </source>
</evidence>
<dbReference type="KEGG" id="ndp:E2C04_05930"/>